<dbReference type="InterPro" id="IPR050194">
    <property type="entry name" value="Glycosyltransferase_grp1"/>
</dbReference>
<dbReference type="InterPro" id="IPR028098">
    <property type="entry name" value="Glyco_trans_4-like_N"/>
</dbReference>
<evidence type="ECO:0000313" key="3">
    <source>
        <dbReference type="Proteomes" id="UP000288587"/>
    </source>
</evidence>
<dbReference type="Proteomes" id="UP000288587">
    <property type="component" value="Unassembled WGS sequence"/>
</dbReference>
<dbReference type="AlphaFoldDB" id="A0A437LT62"/>
<name>A0A437LT62_9BURK</name>
<keyword evidence="3" id="KW-1185">Reference proteome</keyword>
<gene>
    <name evidence="2" type="ORF">EOD73_06460</name>
</gene>
<protein>
    <submittedName>
        <fullName evidence="2">Glycosyltransferase WbuB</fullName>
    </submittedName>
</protein>
<comment type="caution">
    <text evidence="2">The sequence shown here is derived from an EMBL/GenBank/DDBJ whole genome shotgun (WGS) entry which is preliminary data.</text>
</comment>
<dbReference type="SUPFAM" id="SSF53756">
    <property type="entry name" value="UDP-Glycosyltransferase/glycogen phosphorylase"/>
    <property type="match status" value="1"/>
</dbReference>
<reference evidence="2 3" key="1">
    <citation type="submission" date="2019-01" db="EMBL/GenBank/DDBJ databases">
        <authorList>
            <person name="Chen W.-M."/>
        </authorList>
    </citation>
    <scope>NUCLEOTIDE SEQUENCE [LARGE SCALE GENOMIC DNA]</scope>
    <source>
        <strain evidence="2 3">CCP-18</strain>
    </source>
</reference>
<evidence type="ECO:0000313" key="2">
    <source>
        <dbReference type="EMBL" id="RVT88605.1"/>
    </source>
</evidence>
<feature type="domain" description="Glycosyltransferase subfamily 4-like N-terminal" evidence="1">
    <location>
        <begin position="30"/>
        <end position="215"/>
    </location>
</feature>
<dbReference type="PANTHER" id="PTHR45947:SF3">
    <property type="entry name" value="SULFOQUINOVOSYL TRANSFERASE SQD2"/>
    <property type="match status" value="1"/>
</dbReference>
<keyword evidence="2" id="KW-0808">Transferase</keyword>
<dbReference type="OrthoDB" id="9787293at2"/>
<sequence>MNSVATSPSSVRAKLRVLILTQYFPPEVGAPQARLSETARKLQQLGAEVEVLTAMPSYPTGRVFSDWRGRWFMRDEWQGMQVVRAFGYPTKSTKTLPRLLNYFSFVFSSLVAGLAMTKPCDVILVESPPLFLGLTGACLRRFKRAAMVLNVSDLWPETAVALGLYSRESRAVRLAVGLERWLYRVSAAVTAQSSGIADGIRAKCPTANVALIPGGVDAQVFSPQRRDRAVLKPFGGEGRHVVGYAGLLGIAQGIELLLDVAKRLEHRTDIVFLIAGDGPERASLERKAGANVVFAGLMPKADMPALVASFDVTVIPLVKTIPGALPSKMYEAMASEVPIVLAAEGDPRELLERANCGLYAPYSDAAAVASAVAQLCDDRELAGRLGEAGRRYVLAHHVREVIAERLHGVLLEAARPT</sequence>
<proteinExistence type="predicted"/>
<dbReference type="GO" id="GO:0016758">
    <property type="term" value="F:hexosyltransferase activity"/>
    <property type="evidence" value="ECO:0007669"/>
    <property type="project" value="TreeGrafter"/>
</dbReference>
<dbReference type="EMBL" id="SACM01000001">
    <property type="protein sequence ID" value="RVT88605.1"/>
    <property type="molecule type" value="Genomic_DNA"/>
</dbReference>
<dbReference type="Pfam" id="PF13692">
    <property type="entry name" value="Glyco_trans_1_4"/>
    <property type="match status" value="1"/>
</dbReference>
<organism evidence="2 3">
    <name type="scientific">Inhella crocodyli</name>
    <dbReference type="NCBI Taxonomy" id="2499851"/>
    <lineage>
        <taxon>Bacteria</taxon>
        <taxon>Pseudomonadati</taxon>
        <taxon>Pseudomonadota</taxon>
        <taxon>Betaproteobacteria</taxon>
        <taxon>Burkholderiales</taxon>
        <taxon>Sphaerotilaceae</taxon>
        <taxon>Inhella</taxon>
    </lineage>
</organism>
<dbReference type="Pfam" id="PF13579">
    <property type="entry name" value="Glyco_trans_4_4"/>
    <property type="match status" value="1"/>
</dbReference>
<evidence type="ECO:0000259" key="1">
    <source>
        <dbReference type="Pfam" id="PF13579"/>
    </source>
</evidence>
<dbReference type="Gene3D" id="3.40.50.2000">
    <property type="entry name" value="Glycogen Phosphorylase B"/>
    <property type="match status" value="2"/>
</dbReference>
<dbReference type="CDD" id="cd03794">
    <property type="entry name" value="GT4_WbuB-like"/>
    <property type="match status" value="1"/>
</dbReference>
<dbReference type="RefSeq" id="WP_127681947.1">
    <property type="nucleotide sequence ID" value="NZ_SACM01000001.1"/>
</dbReference>
<accession>A0A437LT62</accession>
<dbReference type="PANTHER" id="PTHR45947">
    <property type="entry name" value="SULFOQUINOVOSYL TRANSFERASE SQD2"/>
    <property type="match status" value="1"/>
</dbReference>